<dbReference type="Proteomes" id="UP001055879">
    <property type="component" value="Linkage Group LG08"/>
</dbReference>
<protein>
    <submittedName>
        <fullName evidence="1">Uncharacterized protein</fullName>
    </submittedName>
</protein>
<reference evidence="2" key="1">
    <citation type="journal article" date="2022" name="Mol. Ecol. Resour.">
        <title>The genomes of chicory, endive, great burdock and yacon provide insights into Asteraceae palaeo-polyploidization history and plant inulin production.</title>
        <authorList>
            <person name="Fan W."/>
            <person name="Wang S."/>
            <person name="Wang H."/>
            <person name="Wang A."/>
            <person name="Jiang F."/>
            <person name="Liu H."/>
            <person name="Zhao H."/>
            <person name="Xu D."/>
            <person name="Zhang Y."/>
        </authorList>
    </citation>
    <scope>NUCLEOTIDE SEQUENCE [LARGE SCALE GENOMIC DNA]</scope>
    <source>
        <strain evidence="2">cv. Niubang</strain>
    </source>
</reference>
<sequence length="86" mass="9350">MTSDYDIVIVAWKSRQVCTESGLRGVTMTSEYDIVIVAEACRERAPVSELGIGMATMPDDYDSVIVAPGNVAAKIRTSGRFGDNYQ</sequence>
<dbReference type="EMBL" id="CM042054">
    <property type="protein sequence ID" value="KAI3707584.1"/>
    <property type="molecule type" value="Genomic_DNA"/>
</dbReference>
<organism evidence="1 2">
    <name type="scientific">Arctium lappa</name>
    <name type="common">Greater burdock</name>
    <name type="synonym">Lappa major</name>
    <dbReference type="NCBI Taxonomy" id="4217"/>
    <lineage>
        <taxon>Eukaryota</taxon>
        <taxon>Viridiplantae</taxon>
        <taxon>Streptophyta</taxon>
        <taxon>Embryophyta</taxon>
        <taxon>Tracheophyta</taxon>
        <taxon>Spermatophyta</taxon>
        <taxon>Magnoliopsida</taxon>
        <taxon>eudicotyledons</taxon>
        <taxon>Gunneridae</taxon>
        <taxon>Pentapetalae</taxon>
        <taxon>asterids</taxon>
        <taxon>campanulids</taxon>
        <taxon>Asterales</taxon>
        <taxon>Asteraceae</taxon>
        <taxon>Carduoideae</taxon>
        <taxon>Cardueae</taxon>
        <taxon>Arctiinae</taxon>
        <taxon>Arctium</taxon>
    </lineage>
</organism>
<proteinExistence type="predicted"/>
<evidence type="ECO:0000313" key="2">
    <source>
        <dbReference type="Proteomes" id="UP001055879"/>
    </source>
</evidence>
<comment type="caution">
    <text evidence="1">The sequence shown here is derived from an EMBL/GenBank/DDBJ whole genome shotgun (WGS) entry which is preliminary data.</text>
</comment>
<evidence type="ECO:0000313" key="1">
    <source>
        <dbReference type="EMBL" id="KAI3707584.1"/>
    </source>
</evidence>
<gene>
    <name evidence="1" type="ORF">L6452_26210</name>
</gene>
<keyword evidence="2" id="KW-1185">Reference proteome</keyword>
<reference evidence="1 2" key="2">
    <citation type="journal article" date="2022" name="Mol. Ecol. Resour.">
        <title>The genomes of chicory, endive, great burdock and yacon provide insights into Asteraceae paleo-polyploidization history and plant inulin production.</title>
        <authorList>
            <person name="Fan W."/>
            <person name="Wang S."/>
            <person name="Wang H."/>
            <person name="Wang A."/>
            <person name="Jiang F."/>
            <person name="Liu H."/>
            <person name="Zhao H."/>
            <person name="Xu D."/>
            <person name="Zhang Y."/>
        </authorList>
    </citation>
    <scope>NUCLEOTIDE SEQUENCE [LARGE SCALE GENOMIC DNA]</scope>
    <source>
        <strain evidence="2">cv. Niubang</strain>
    </source>
</reference>
<name>A0ACB9AC48_ARCLA</name>
<accession>A0ACB9AC48</accession>